<dbReference type="EMBL" id="JABCRI010000002">
    <property type="protein sequence ID" value="KAF8410789.1"/>
    <property type="molecule type" value="Genomic_DNA"/>
</dbReference>
<feature type="domain" description="Centromere/kinetochore protein zw10 middle" evidence="12">
    <location>
        <begin position="177"/>
        <end position="431"/>
    </location>
</feature>
<dbReference type="GO" id="GO:0006888">
    <property type="term" value="P:endoplasmic reticulum to Golgi vesicle-mediated transport"/>
    <property type="evidence" value="ECO:0007669"/>
    <property type="project" value="TreeGrafter"/>
</dbReference>
<dbReference type="Pfam" id="PF20666">
    <property type="entry name" value="ZW10_C"/>
    <property type="match status" value="1"/>
</dbReference>
<evidence type="ECO:0000256" key="6">
    <source>
        <dbReference type="ARBA" id="ARBA00022618"/>
    </source>
</evidence>
<reference evidence="15 16" key="1">
    <citation type="submission" date="2020-04" db="EMBL/GenBank/DDBJ databases">
        <title>Plant Genome Project.</title>
        <authorList>
            <person name="Zhang R.-G."/>
        </authorList>
    </citation>
    <scope>NUCLEOTIDE SEQUENCE [LARGE SCALE GENOMIC DNA]</scope>
    <source>
        <strain evidence="15">YNK0</strain>
        <tissue evidence="15">Leaf</tissue>
    </source>
</reference>
<evidence type="ECO:0000313" key="15">
    <source>
        <dbReference type="EMBL" id="KAF8410789.1"/>
    </source>
</evidence>
<dbReference type="GO" id="GO:0005634">
    <property type="term" value="C:nucleus"/>
    <property type="evidence" value="ECO:0007669"/>
    <property type="project" value="InterPro"/>
</dbReference>
<dbReference type="InterPro" id="IPR048344">
    <property type="entry name" value="Zw10_middle"/>
</dbReference>
<evidence type="ECO:0000256" key="3">
    <source>
        <dbReference type="ARBA" id="ARBA00006245"/>
    </source>
</evidence>
<dbReference type="Pfam" id="PF20665">
    <property type="entry name" value="Zw10_middle"/>
    <property type="match status" value="1"/>
</dbReference>
<feature type="domain" description="ZW10 C-terminal helical" evidence="14">
    <location>
        <begin position="619"/>
        <end position="730"/>
    </location>
</feature>
<dbReference type="InterPro" id="IPR055148">
    <property type="entry name" value="ZW10_C_2"/>
</dbReference>
<feature type="domain" description="Centromere/kinetochore protein zw10 C-terminal" evidence="13">
    <location>
        <begin position="467"/>
        <end position="595"/>
    </location>
</feature>
<keyword evidence="9" id="KW-0131">Cell cycle</keyword>
<evidence type="ECO:0000259" key="13">
    <source>
        <dbReference type="Pfam" id="PF20666"/>
    </source>
</evidence>
<organism evidence="15 16">
    <name type="scientific">Tetracentron sinense</name>
    <name type="common">Spur-leaf</name>
    <dbReference type="NCBI Taxonomy" id="13715"/>
    <lineage>
        <taxon>Eukaryota</taxon>
        <taxon>Viridiplantae</taxon>
        <taxon>Streptophyta</taxon>
        <taxon>Embryophyta</taxon>
        <taxon>Tracheophyta</taxon>
        <taxon>Spermatophyta</taxon>
        <taxon>Magnoliopsida</taxon>
        <taxon>Trochodendrales</taxon>
        <taxon>Trochodendraceae</taxon>
        <taxon>Tetracentron</taxon>
    </lineage>
</organism>
<comment type="caution">
    <text evidence="15">The sequence shown here is derived from an EMBL/GenBank/DDBJ whole genome shotgun (WGS) entry which is preliminary data.</text>
</comment>
<dbReference type="GO" id="GO:0051301">
    <property type="term" value="P:cell division"/>
    <property type="evidence" value="ECO:0007669"/>
    <property type="project" value="UniProtKB-KW"/>
</dbReference>
<comment type="subcellular location">
    <subcellularLocation>
        <location evidence="2">Chromosome</location>
        <location evidence="2">Centromere</location>
        <location evidence="2">Kinetochore</location>
    </subcellularLocation>
    <subcellularLocation>
        <location evidence="1">Cytoplasm</location>
    </subcellularLocation>
</comment>
<dbReference type="Pfam" id="PF22766">
    <property type="entry name" value="ZW10_C2"/>
    <property type="match status" value="1"/>
</dbReference>
<dbReference type="Proteomes" id="UP000655225">
    <property type="component" value="Unassembled WGS sequence"/>
</dbReference>
<keyword evidence="8" id="KW-0995">Kinetochore</keyword>
<name>A0A834ZN05_TETSI</name>
<keyword evidence="5" id="KW-0963">Cytoplasm</keyword>
<evidence type="ECO:0000259" key="14">
    <source>
        <dbReference type="Pfam" id="PF22766"/>
    </source>
</evidence>
<dbReference type="PANTHER" id="PTHR12205">
    <property type="entry name" value="CENTROMERE/KINETOCHORE PROTEIN ZW10"/>
    <property type="match status" value="1"/>
</dbReference>
<protein>
    <recommendedName>
        <fullName evidence="17">Centromere/kinetochore protein zw10-like protein</fullName>
    </recommendedName>
</protein>
<gene>
    <name evidence="15" type="ORF">HHK36_003326</name>
</gene>
<comment type="similarity">
    <text evidence="3">Belongs to the ZW10 family.</text>
</comment>
<feature type="domain" description="Centromere/kinetochore protein zw10 N-terminal" evidence="11">
    <location>
        <begin position="41"/>
        <end position="129"/>
    </location>
</feature>
<evidence type="ECO:0000256" key="7">
    <source>
        <dbReference type="ARBA" id="ARBA00022776"/>
    </source>
</evidence>
<dbReference type="OMA" id="HHLLTMG"/>
<keyword evidence="16" id="KW-1185">Reference proteome</keyword>
<keyword evidence="6" id="KW-0132">Cell division</keyword>
<keyword evidence="7" id="KW-0498">Mitosis</keyword>
<evidence type="ECO:0000313" key="16">
    <source>
        <dbReference type="Proteomes" id="UP000655225"/>
    </source>
</evidence>
<dbReference type="GO" id="GO:0007094">
    <property type="term" value="P:mitotic spindle assembly checkpoint signaling"/>
    <property type="evidence" value="ECO:0007669"/>
    <property type="project" value="TreeGrafter"/>
</dbReference>
<evidence type="ECO:0000259" key="11">
    <source>
        <dbReference type="Pfam" id="PF06248"/>
    </source>
</evidence>
<dbReference type="GO" id="GO:0005737">
    <property type="term" value="C:cytoplasm"/>
    <property type="evidence" value="ECO:0007669"/>
    <property type="project" value="UniProtKB-SubCell"/>
</dbReference>
<dbReference type="InterPro" id="IPR048343">
    <property type="entry name" value="ZW10_C"/>
</dbReference>
<evidence type="ECO:0000256" key="5">
    <source>
        <dbReference type="ARBA" id="ARBA00022490"/>
    </source>
</evidence>
<evidence type="ECO:0000259" key="12">
    <source>
        <dbReference type="Pfam" id="PF20665"/>
    </source>
</evidence>
<evidence type="ECO:0000256" key="2">
    <source>
        <dbReference type="ARBA" id="ARBA00004629"/>
    </source>
</evidence>
<dbReference type="OrthoDB" id="534815at2759"/>
<sequence>MTSMDVLFGSIDVRELLSTQDFEESSPLSAPDLRLLIDRLQVRSIHIKEKVRDYILSHHKEFSEIFSRCSESVSRTEDIYTDVSNVLRLISDHPIDVEIRDTVAEIRSKRIELKEKKELLVLVQTIENLRGRLRSVREDLKIGRLIDAAEAVRDLKKALLIREEMVEEREPLVFGLLRNEWIECFDEIQKVLVRLMENAVQFEPETSRMRVKFQLSASGMDLVELHTVVKAMDVVGVFDYGIAKVADLMVKYVVTPALSNRCPYTFLEELNQDTKQTAEATLKLIPSSDSKDFNGKQKPMTSIQALDEAEKIDGATLYSGLIQVINFIYKSICFQNDRWMRCFGRLTWPRISELVISNFLSKAVPDDASKLVEFQKIIKLTSEFETVLKEMNFISASDSNDEKLSNFTQNVEVHFAFRKKNEILAKARNLLLLCDFVLPPDYTRKGTSSKARGIAENSSEHDVDLLFLPERCLVSKAASQLMELVHQTLQVVCLSSPRVAMEFYHAARDALLLYEAIVPVKLEKQLDSINQVAVLVHNDCLYLSQEILGLAFEYRSDFPSSIKEHAVFVDMAPRFHQMSEEILQRQIQLVCVNLKEAIDGADGFQNTHQMQQFESAKFAIDQVVFNLEKVHIIWEPFLLPSTFKRSMCMVLDSVFFRIAKDMLLLDDMAAEETLQLQRLIHLTLENLSSLFESLIAANRREKLQEGFRLLQLDELIPSLRKLRKLAGKLSFSSCMSILNHTISWENLPLSSFCFQCLLVTDICNRVNHRLSDIPD</sequence>
<keyword evidence="10" id="KW-0137">Centromere</keyword>
<evidence type="ECO:0000256" key="4">
    <source>
        <dbReference type="ARBA" id="ARBA00022454"/>
    </source>
</evidence>
<evidence type="ECO:0000256" key="10">
    <source>
        <dbReference type="ARBA" id="ARBA00023328"/>
    </source>
</evidence>
<dbReference type="InterPro" id="IPR046362">
    <property type="entry name" value="Zw10/DSL1_C_sf"/>
</dbReference>
<dbReference type="GO" id="GO:1990423">
    <property type="term" value="C:RZZ complex"/>
    <property type="evidence" value="ECO:0007669"/>
    <property type="project" value="TreeGrafter"/>
</dbReference>
<dbReference type="PANTHER" id="PTHR12205:SF0">
    <property type="entry name" value="CENTROMERE_KINETOCHORE PROTEIN ZW10 HOMOLOG"/>
    <property type="match status" value="1"/>
</dbReference>
<dbReference type="Pfam" id="PF06248">
    <property type="entry name" value="Zw10_N"/>
    <property type="match status" value="1"/>
</dbReference>
<proteinExistence type="inferred from homology"/>
<evidence type="ECO:0000256" key="8">
    <source>
        <dbReference type="ARBA" id="ARBA00022838"/>
    </source>
</evidence>
<evidence type="ECO:0008006" key="17">
    <source>
        <dbReference type="Google" id="ProtNLM"/>
    </source>
</evidence>
<evidence type="ECO:0000256" key="1">
    <source>
        <dbReference type="ARBA" id="ARBA00004496"/>
    </source>
</evidence>
<evidence type="ECO:0000256" key="9">
    <source>
        <dbReference type="ARBA" id="ARBA00023306"/>
    </source>
</evidence>
<dbReference type="AlphaFoldDB" id="A0A834ZN05"/>
<keyword evidence="4" id="KW-0158">Chromosome</keyword>
<dbReference type="InterPro" id="IPR009361">
    <property type="entry name" value="Zw10_N"/>
</dbReference>
<dbReference type="Gene3D" id="1.10.357.150">
    <property type="match status" value="1"/>
</dbReference>
<accession>A0A834ZN05</accession>